<dbReference type="OrthoDB" id="2119228at2759"/>
<evidence type="ECO:0000256" key="1">
    <source>
        <dbReference type="ARBA" id="ARBA00022729"/>
    </source>
</evidence>
<evidence type="ECO:0000313" key="4">
    <source>
        <dbReference type="EMBL" id="KDQ50378.1"/>
    </source>
</evidence>
<dbReference type="SUPFAM" id="SSF57180">
    <property type="entry name" value="Cellulose-binding domain"/>
    <property type="match status" value="1"/>
</dbReference>
<dbReference type="HOGENOM" id="CLU_1069843_0_0_1"/>
<evidence type="ECO:0000256" key="2">
    <source>
        <dbReference type="SAM" id="MobiDB-lite"/>
    </source>
</evidence>
<keyword evidence="1" id="KW-0732">Signal</keyword>
<gene>
    <name evidence="4" type="ORF">JAAARDRAFT_200055</name>
</gene>
<dbReference type="GO" id="GO:0005975">
    <property type="term" value="P:carbohydrate metabolic process"/>
    <property type="evidence" value="ECO:0007669"/>
    <property type="project" value="InterPro"/>
</dbReference>
<evidence type="ECO:0000259" key="3">
    <source>
        <dbReference type="PROSITE" id="PS51164"/>
    </source>
</evidence>
<dbReference type="InterPro" id="IPR035971">
    <property type="entry name" value="CBD_sf"/>
</dbReference>
<name>A0A067P647_9AGAM</name>
<keyword evidence="5" id="KW-1185">Reference proteome</keyword>
<proteinExistence type="predicted"/>
<dbReference type="GO" id="GO:0030248">
    <property type="term" value="F:cellulose binding"/>
    <property type="evidence" value="ECO:0007669"/>
    <property type="project" value="InterPro"/>
</dbReference>
<dbReference type="InParanoid" id="A0A067P647"/>
<reference evidence="5" key="1">
    <citation type="journal article" date="2014" name="Proc. Natl. Acad. Sci. U.S.A.">
        <title>Extensive sampling of basidiomycete genomes demonstrates inadequacy of the white-rot/brown-rot paradigm for wood decay fungi.</title>
        <authorList>
            <person name="Riley R."/>
            <person name="Salamov A.A."/>
            <person name="Brown D.W."/>
            <person name="Nagy L.G."/>
            <person name="Floudas D."/>
            <person name="Held B.W."/>
            <person name="Levasseur A."/>
            <person name="Lombard V."/>
            <person name="Morin E."/>
            <person name="Otillar R."/>
            <person name="Lindquist E.A."/>
            <person name="Sun H."/>
            <person name="LaButti K.M."/>
            <person name="Schmutz J."/>
            <person name="Jabbour D."/>
            <person name="Luo H."/>
            <person name="Baker S.E."/>
            <person name="Pisabarro A.G."/>
            <person name="Walton J.D."/>
            <person name="Blanchette R.A."/>
            <person name="Henrissat B."/>
            <person name="Martin F."/>
            <person name="Cullen D."/>
            <person name="Hibbett D.S."/>
            <person name="Grigoriev I.V."/>
        </authorList>
    </citation>
    <scope>NUCLEOTIDE SEQUENCE [LARGE SCALE GENOMIC DNA]</scope>
    <source>
        <strain evidence="5">MUCL 33604</strain>
    </source>
</reference>
<dbReference type="PROSITE" id="PS51164">
    <property type="entry name" value="CBM1_2"/>
    <property type="match status" value="1"/>
</dbReference>
<dbReference type="AlphaFoldDB" id="A0A067P647"/>
<dbReference type="SMART" id="SM00236">
    <property type="entry name" value="fCBD"/>
    <property type="match status" value="1"/>
</dbReference>
<accession>A0A067P647</accession>
<evidence type="ECO:0000313" key="5">
    <source>
        <dbReference type="Proteomes" id="UP000027265"/>
    </source>
</evidence>
<dbReference type="Pfam" id="PF00734">
    <property type="entry name" value="CBM_1"/>
    <property type="match status" value="1"/>
</dbReference>
<organism evidence="4 5">
    <name type="scientific">Jaapia argillacea MUCL 33604</name>
    <dbReference type="NCBI Taxonomy" id="933084"/>
    <lineage>
        <taxon>Eukaryota</taxon>
        <taxon>Fungi</taxon>
        <taxon>Dikarya</taxon>
        <taxon>Basidiomycota</taxon>
        <taxon>Agaricomycotina</taxon>
        <taxon>Agaricomycetes</taxon>
        <taxon>Agaricomycetidae</taxon>
        <taxon>Jaapiales</taxon>
        <taxon>Jaapiaceae</taxon>
        <taxon>Jaapia</taxon>
    </lineage>
</organism>
<sequence length="260" mass="26951">MKYGWARADPDHWFWYNNFTRRSPGILYTTSAGVATLYPIPGPTVWSGAASPPPAPNYGSTVGYTVAPVWNTWIGNGFSTVPATLATSLTIVTGTATITTAYTPNWPTASVTTSVTSSSASHSTITSTSTSASTSTISSRSSSAASSTTSAAPTSSASTGGTVAKYGQCGGIGYTGATACVSGTTCTELNSVILFSMLVIRPSRPGVVQPCGVRKTSLAFSEYRRQLTCFLYATLTEQLTSDNDYGNAEVNAIDPTSAAF</sequence>
<protein>
    <recommendedName>
        <fullName evidence="3">CBM1 domain-containing protein</fullName>
    </recommendedName>
</protein>
<dbReference type="InterPro" id="IPR000254">
    <property type="entry name" value="CBD"/>
</dbReference>
<feature type="compositionally biased region" description="Low complexity" evidence="2">
    <location>
        <begin position="120"/>
        <end position="159"/>
    </location>
</feature>
<feature type="region of interest" description="Disordered" evidence="2">
    <location>
        <begin position="120"/>
        <end position="160"/>
    </location>
</feature>
<dbReference type="Proteomes" id="UP000027265">
    <property type="component" value="Unassembled WGS sequence"/>
</dbReference>
<dbReference type="GO" id="GO:0005576">
    <property type="term" value="C:extracellular region"/>
    <property type="evidence" value="ECO:0007669"/>
    <property type="project" value="InterPro"/>
</dbReference>
<feature type="domain" description="CBM1" evidence="3">
    <location>
        <begin position="161"/>
        <end position="199"/>
    </location>
</feature>
<dbReference type="EMBL" id="KL197761">
    <property type="protein sequence ID" value="KDQ50378.1"/>
    <property type="molecule type" value="Genomic_DNA"/>
</dbReference>